<keyword evidence="2" id="KW-0732">Signal</keyword>
<gene>
    <name evidence="3" type="ORF">QQF73_13205</name>
</gene>
<reference evidence="3 4" key="1">
    <citation type="submission" date="2023-05" db="EMBL/GenBank/DDBJ databases">
        <title>Marinobacter albus sp. nov., a marine bacterium isolated from sand in a coastal intertidal zone of huludao.</title>
        <authorList>
            <person name="Deng T."/>
        </authorList>
    </citation>
    <scope>NUCLEOTIDE SEQUENCE [LARGE SCALE GENOMIC DNA]</scope>
    <source>
        <strain evidence="3 4">M216</strain>
    </source>
</reference>
<protein>
    <recommendedName>
        <fullName evidence="5">Pentapeptide MXKDX repeat protein</fullName>
    </recommendedName>
</protein>
<dbReference type="EMBL" id="JASSQD010000002">
    <property type="protein sequence ID" value="MDK9558585.1"/>
    <property type="molecule type" value="Genomic_DNA"/>
</dbReference>
<dbReference type="RefSeq" id="WP_285368501.1">
    <property type="nucleotide sequence ID" value="NZ_JASSQD010000002.1"/>
</dbReference>
<evidence type="ECO:0000256" key="1">
    <source>
        <dbReference type="SAM" id="MobiDB-lite"/>
    </source>
</evidence>
<evidence type="ECO:0000313" key="4">
    <source>
        <dbReference type="Proteomes" id="UP001223547"/>
    </source>
</evidence>
<sequence>MKHLTRMLAIASLSLAPLLAVAEEMKDEEGMMKDDTMEQGMSDPGMEKGDTAEDMGHGMKEDTMDSGGMDDMKKDDMSDTTMDDDTMDDKDTMQ</sequence>
<proteinExistence type="predicted"/>
<keyword evidence="4" id="KW-1185">Reference proteome</keyword>
<feature type="region of interest" description="Disordered" evidence="1">
    <location>
        <begin position="26"/>
        <end position="94"/>
    </location>
</feature>
<evidence type="ECO:0000256" key="2">
    <source>
        <dbReference type="SAM" id="SignalP"/>
    </source>
</evidence>
<comment type="caution">
    <text evidence="3">The sequence shown here is derived from an EMBL/GenBank/DDBJ whole genome shotgun (WGS) entry which is preliminary data.</text>
</comment>
<organism evidence="3 4">
    <name type="scientific">Marinobacter albus</name>
    <dbReference type="NCBI Taxonomy" id="3030833"/>
    <lineage>
        <taxon>Bacteria</taxon>
        <taxon>Pseudomonadati</taxon>
        <taxon>Pseudomonadota</taxon>
        <taxon>Gammaproteobacteria</taxon>
        <taxon>Pseudomonadales</taxon>
        <taxon>Marinobacteraceae</taxon>
        <taxon>Marinobacter</taxon>
    </lineage>
</organism>
<evidence type="ECO:0000313" key="3">
    <source>
        <dbReference type="EMBL" id="MDK9558585.1"/>
    </source>
</evidence>
<accession>A0ABT7HDZ3</accession>
<evidence type="ECO:0008006" key="5">
    <source>
        <dbReference type="Google" id="ProtNLM"/>
    </source>
</evidence>
<feature type="chain" id="PRO_5046823289" description="Pentapeptide MXKDX repeat protein" evidence="2">
    <location>
        <begin position="23"/>
        <end position="94"/>
    </location>
</feature>
<feature type="signal peptide" evidence="2">
    <location>
        <begin position="1"/>
        <end position="22"/>
    </location>
</feature>
<dbReference type="Proteomes" id="UP001223547">
    <property type="component" value="Unassembled WGS sequence"/>
</dbReference>
<feature type="compositionally biased region" description="Basic and acidic residues" evidence="1">
    <location>
        <begin position="45"/>
        <end position="63"/>
    </location>
</feature>
<name>A0ABT7HDZ3_9GAMM</name>